<accession>A0A6C0APL0</accession>
<proteinExistence type="predicted"/>
<dbReference type="AlphaFoldDB" id="A0A6C0APL0"/>
<dbReference type="EMBL" id="MN740732">
    <property type="protein sequence ID" value="QHS81271.1"/>
    <property type="molecule type" value="Genomic_DNA"/>
</dbReference>
<protein>
    <submittedName>
        <fullName evidence="1">Uncharacterized protein</fullName>
    </submittedName>
</protein>
<name>A0A6C0APL0_9ZZZZ</name>
<organism evidence="1">
    <name type="scientific">viral metagenome</name>
    <dbReference type="NCBI Taxonomy" id="1070528"/>
    <lineage>
        <taxon>unclassified sequences</taxon>
        <taxon>metagenomes</taxon>
        <taxon>organismal metagenomes</taxon>
    </lineage>
</organism>
<sequence length="139" mass="14616">MSLGGNLSSGYTNKLTDNAIYSGITKSVSIAYSDPCCINSGTSSSFTVASQPSMVILANSCPQPTPAEFALYPKVAVPCSVRTQALANQVCATLPDPTTRFSRYQRYQVPVPCPPLQPSANMAGKSLPSSLGCNIYPNT</sequence>
<evidence type="ECO:0000313" key="1">
    <source>
        <dbReference type="EMBL" id="QHS81271.1"/>
    </source>
</evidence>
<reference evidence="1" key="1">
    <citation type="journal article" date="2020" name="Nature">
        <title>Giant virus diversity and host interactions through global metagenomics.</title>
        <authorList>
            <person name="Schulz F."/>
            <person name="Roux S."/>
            <person name="Paez-Espino D."/>
            <person name="Jungbluth S."/>
            <person name="Walsh D.A."/>
            <person name="Denef V.J."/>
            <person name="McMahon K.D."/>
            <person name="Konstantinidis K.T."/>
            <person name="Eloe-Fadrosh E.A."/>
            <person name="Kyrpides N.C."/>
            <person name="Woyke T."/>
        </authorList>
    </citation>
    <scope>NUCLEOTIDE SEQUENCE</scope>
    <source>
        <strain evidence="1">GVMAG-S-1101161-73</strain>
    </source>
</reference>